<dbReference type="STRING" id="282197.SAMN04488517_10542"/>
<dbReference type="InterPro" id="IPR034746">
    <property type="entry name" value="POTRA"/>
</dbReference>
<protein>
    <recommendedName>
        <fullName evidence="9">Cell division protein FtsQ</fullName>
    </recommendedName>
</protein>
<dbReference type="Pfam" id="PF03799">
    <property type="entry name" value="FtsQ_DivIB_C"/>
    <property type="match status" value="1"/>
</dbReference>
<dbReference type="PANTHER" id="PTHR35851">
    <property type="entry name" value="CELL DIVISION PROTEIN FTSQ"/>
    <property type="match status" value="1"/>
</dbReference>
<dbReference type="InterPro" id="IPR026579">
    <property type="entry name" value="FtsQ"/>
</dbReference>
<evidence type="ECO:0000256" key="2">
    <source>
        <dbReference type="ARBA" id="ARBA00022475"/>
    </source>
</evidence>
<dbReference type="GO" id="GO:0005886">
    <property type="term" value="C:plasma membrane"/>
    <property type="evidence" value="ECO:0007669"/>
    <property type="project" value="UniProtKB-SubCell"/>
</dbReference>
<keyword evidence="8 9" id="KW-0131">Cell cycle</keyword>
<dbReference type="RefSeq" id="WP_055681845.1">
    <property type="nucleotide sequence ID" value="NZ_CANMUL010000003.1"/>
</dbReference>
<feature type="transmembrane region" description="Helical" evidence="9">
    <location>
        <begin position="29"/>
        <end position="51"/>
    </location>
</feature>
<evidence type="ECO:0000256" key="9">
    <source>
        <dbReference type="HAMAP-Rule" id="MF_00911"/>
    </source>
</evidence>
<keyword evidence="4 9" id="KW-0132">Cell division</keyword>
<dbReference type="GO" id="GO:0043093">
    <property type="term" value="P:FtsZ-dependent cytokinesis"/>
    <property type="evidence" value="ECO:0007669"/>
    <property type="project" value="UniProtKB-UniRule"/>
</dbReference>
<organism evidence="11 12">
    <name type="scientific">Jannaschia rubra</name>
    <dbReference type="NCBI Taxonomy" id="282197"/>
    <lineage>
        <taxon>Bacteria</taxon>
        <taxon>Pseudomonadati</taxon>
        <taxon>Pseudomonadota</taxon>
        <taxon>Alphaproteobacteria</taxon>
        <taxon>Rhodobacterales</taxon>
        <taxon>Roseobacteraceae</taxon>
        <taxon>Jannaschia</taxon>
    </lineage>
</organism>
<dbReference type="HAMAP" id="MF_00911">
    <property type="entry name" value="FtsQ_subfam"/>
    <property type="match status" value="1"/>
</dbReference>
<evidence type="ECO:0000256" key="8">
    <source>
        <dbReference type="ARBA" id="ARBA00023306"/>
    </source>
</evidence>
<reference evidence="11 12" key="1">
    <citation type="submission" date="2015-07" db="EMBL/GenBank/DDBJ databases">
        <authorList>
            <person name="Noorani M."/>
        </authorList>
    </citation>
    <scope>NUCLEOTIDE SEQUENCE [LARGE SCALE GENOMIC DNA]</scope>
    <source>
        <strain evidence="11 12">CECT 5088</strain>
    </source>
</reference>
<evidence type="ECO:0000256" key="4">
    <source>
        <dbReference type="ARBA" id="ARBA00022618"/>
    </source>
</evidence>
<keyword evidence="3 9" id="KW-0997">Cell inner membrane</keyword>
<dbReference type="PANTHER" id="PTHR35851:SF1">
    <property type="entry name" value="CELL DIVISION PROTEIN FTSQ"/>
    <property type="match status" value="1"/>
</dbReference>
<keyword evidence="5 9" id="KW-0812">Transmembrane</keyword>
<accession>A0A0M6XP69</accession>
<evidence type="ECO:0000256" key="3">
    <source>
        <dbReference type="ARBA" id="ARBA00022519"/>
    </source>
</evidence>
<evidence type="ECO:0000259" key="10">
    <source>
        <dbReference type="PROSITE" id="PS51779"/>
    </source>
</evidence>
<dbReference type="GO" id="GO:0090529">
    <property type="term" value="P:cell septum assembly"/>
    <property type="evidence" value="ECO:0007669"/>
    <property type="project" value="InterPro"/>
</dbReference>
<feature type="domain" description="POTRA" evidence="10">
    <location>
        <begin position="77"/>
        <end position="145"/>
    </location>
</feature>
<dbReference type="OrthoDB" id="9783091at2"/>
<dbReference type="AlphaFoldDB" id="A0A0M6XP69"/>
<proteinExistence type="inferred from homology"/>
<evidence type="ECO:0000313" key="11">
    <source>
        <dbReference type="EMBL" id="CTQ32397.1"/>
    </source>
</evidence>
<evidence type="ECO:0000256" key="1">
    <source>
        <dbReference type="ARBA" id="ARBA00004370"/>
    </source>
</evidence>
<dbReference type="PROSITE" id="PS51779">
    <property type="entry name" value="POTRA"/>
    <property type="match status" value="1"/>
</dbReference>
<dbReference type="GO" id="GO:0032153">
    <property type="term" value="C:cell division site"/>
    <property type="evidence" value="ECO:0007669"/>
    <property type="project" value="UniProtKB-UniRule"/>
</dbReference>
<keyword evidence="12" id="KW-1185">Reference proteome</keyword>
<comment type="function">
    <text evidence="9">Essential cell division protein.</text>
</comment>
<evidence type="ECO:0000313" key="12">
    <source>
        <dbReference type="Proteomes" id="UP000048908"/>
    </source>
</evidence>
<evidence type="ECO:0000256" key="6">
    <source>
        <dbReference type="ARBA" id="ARBA00022989"/>
    </source>
</evidence>
<sequence>MRPLKRPAGTDPAPSKWQYRMQRLWLTPLFRALVRTGIPSFGFVFLFTWYINDPVRVTAIVDGYESIIRSFQDRPEFMVGLLRIEGASDQLQSDIQEALPIDLPLSQFQLDIDALHAALVSLDPVLDAEVRVKSGGVLLLKITERQPAVAWIQDGKVEVLDATGHRVATLDDIASAGALPLIAGEGAETRVPEALTLIGAATPITDRLIGLTRVGNRRWDVVLTRGQRIALPEDGPAAALDRALAMHAVKDVLSRDVTVVDLRLPGRPVLRLSPAARAELKDLQELERLSLSLSEADIESIE</sequence>
<dbReference type="Proteomes" id="UP000048908">
    <property type="component" value="Unassembled WGS sequence"/>
</dbReference>
<gene>
    <name evidence="9" type="primary">ftsQ</name>
    <name evidence="11" type="ORF">JAN5088_01162</name>
</gene>
<name>A0A0M6XP69_9RHOB</name>
<evidence type="ECO:0000256" key="5">
    <source>
        <dbReference type="ARBA" id="ARBA00022692"/>
    </source>
</evidence>
<keyword evidence="2 9" id="KW-1003">Cell membrane</keyword>
<comment type="subcellular location">
    <subcellularLocation>
        <location evidence="9">Cell inner membrane</location>
        <topology evidence="9">Single-pass type II membrane protein</topology>
    </subcellularLocation>
    <subcellularLocation>
        <location evidence="1">Membrane</location>
    </subcellularLocation>
    <text evidence="9">Localizes to the division septum.</text>
</comment>
<evidence type="ECO:0000256" key="7">
    <source>
        <dbReference type="ARBA" id="ARBA00023136"/>
    </source>
</evidence>
<keyword evidence="7 9" id="KW-0472">Membrane</keyword>
<comment type="similarity">
    <text evidence="9">Belongs to the FtsQ/DivIB family. FtsQ subfamily.</text>
</comment>
<keyword evidence="6 9" id="KW-1133">Transmembrane helix</keyword>
<dbReference type="InterPro" id="IPR005548">
    <property type="entry name" value="Cell_div_FtsQ/DivIB_C"/>
</dbReference>
<dbReference type="EMBL" id="CXPG01000013">
    <property type="protein sequence ID" value="CTQ32397.1"/>
    <property type="molecule type" value="Genomic_DNA"/>
</dbReference>